<keyword evidence="15" id="KW-1185">Reference proteome</keyword>
<organism evidence="14 15">
    <name type="scientific">Dyadobacter psychrotolerans</name>
    <dbReference type="NCBI Taxonomy" id="2541721"/>
    <lineage>
        <taxon>Bacteria</taxon>
        <taxon>Pseudomonadati</taxon>
        <taxon>Bacteroidota</taxon>
        <taxon>Cytophagia</taxon>
        <taxon>Cytophagales</taxon>
        <taxon>Spirosomataceae</taxon>
        <taxon>Dyadobacter</taxon>
    </lineage>
</organism>
<feature type="short sequence motif" description="Nudix box" evidence="12">
    <location>
        <begin position="86"/>
        <end position="107"/>
    </location>
</feature>
<name>A0A4R5DGY6_9BACT</name>
<dbReference type="GO" id="GO:0005829">
    <property type="term" value="C:cytosol"/>
    <property type="evidence" value="ECO:0007669"/>
    <property type="project" value="TreeGrafter"/>
</dbReference>
<protein>
    <recommendedName>
        <fullName evidence="5">GDP-mannose pyrophosphatase</fullName>
    </recommendedName>
    <alternativeName>
        <fullName evidence="9">GDP-mannose hydrolase</fullName>
    </alternativeName>
    <alternativeName>
        <fullName evidence="10">GDPMK</fullName>
    </alternativeName>
</protein>
<keyword evidence="6 11" id="KW-0479">Metal-binding</keyword>
<dbReference type="NCBIfam" id="TIGR00052">
    <property type="entry name" value="nudix-type nucleoside diphosphatase, YffH/AdpP family"/>
    <property type="match status" value="1"/>
</dbReference>
<evidence type="ECO:0000256" key="3">
    <source>
        <dbReference type="ARBA" id="ARBA00007275"/>
    </source>
</evidence>
<comment type="caution">
    <text evidence="14">The sequence shown here is derived from an EMBL/GenBank/DDBJ whole genome shotgun (WGS) entry which is preliminary data.</text>
</comment>
<evidence type="ECO:0000256" key="9">
    <source>
        <dbReference type="ARBA" id="ARBA00032162"/>
    </source>
</evidence>
<keyword evidence="8 11" id="KW-0460">Magnesium</keyword>
<comment type="cofactor">
    <cofactor evidence="2 11">
        <name>Mg(2+)</name>
        <dbReference type="ChEBI" id="CHEBI:18420"/>
    </cofactor>
</comment>
<dbReference type="GO" id="GO:0006753">
    <property type="term" value="P:nucleoside phosphate metabolic process"/>
    <property type="evidence" value="ECO:0007669"/>
    <property type="project" value="TreeGrafter"/>
</dbReference>
<proteinExistence type="inferred from homology"/>
<dbReference type="GO" id="GO:0016818">
    <property type="term" value="F:hydrolase activity, acting on acid anhydrides, in phosphorus-containing anhydrides"/>
    <property type="evidence" value="ECO:0007669"/>
    <property type="project" value="InterPro"/>
</dbReference>
<reference evidence="14 15" key="1">
    <citation type="submission" date="2019-03" db="EMBL/GenBank/DDBJ databases">
        <title>Dyadobacter AR-3-6 sp. nov., isolated from arctic soil.</title>
        <authorList>
            <person name="Chaudhary D.K."/>
        </authorList>
    </citation>
    <scope>NUCLEOTIDE SEQUENCE [LARGE SCALE GENOMIC DNA]</scope>
    <source>
        <strain evidence="14 15">AR-3-6</strain>
    </source>
</reference>
<dbReference type="PANTHER" id="PTHR11839">
    <property type="entry name" value="UDP/ADP-SUGAR PYROPHOSPHATASE"/>
    <property type="match status" value="1"/>
</dbReference>
<comment type="similarity">
    <text evidence="3">Belongs to the Nudix hydrolase family. NudK subfamily.</text>
</comment>
<comment type="subunit">
    <text evidence="4">Homodimer.</text>
</comment>
<evidence type="ECO:0000313" key="14">
    <source>
        <dbReference type="EMBL" id="TDE09995.1"/>
    </source>
</evidence>
<dbReference type="AlphaFoldDB" id="A0A4R5DGY6"/>
<keyword evidence="7 14" id="KW-0378">Hydrolase</keyword>
<dbReference type="RefSeq" id="WP_131961872.1">
    <property type="nucleotide sequence ID" value="NZ_SMFL01000017.1"/>
</dbReference>
<comment type="catalytic activity">
    <reaction evidence="1">
        <text>GDP-alpha-D-mannose + H2O = alpha-D-mannose 1-phosphate + GMP + 2 H(+)</text>
        <dbReference type="Rhea" id="RHEA:27978"/>
        <dbReference type="ChEBI" id="CHEBI:15377"/>
        <dbReference type="ChEBI" id="CHEBI:15378"/>
        <dbReference type="ChEBI" id="CHEBI:57527"/>
        <dbReference type="ChEBI" id="CHEBI:58115"/>
        <dbReference type="ChEBI" id="CHEBI:58409"/>
    </reaction>
</comment>
<feature type="domain" description="Nudix hydrolase" evidence="13">
    <location>
        <begin position="43"/>
        <end position="182"/>
    </location>
</feature>
<evidence type="ECO:0000256" key="6">
    <source>
        <dbReference type="ARBA" id="ARBA00022723"/>
    </source>
</evidence>
<evidence type="ECO:0000256" key="1">
    <source>
        <dbReference type="ARBA" id="ARBA00000847"/>
    </source>
</evidence>
<gene>
    <name evidence="14" type="primary">nudK</name>
    <name evidence="14" type="ORF">E0F88_29140</name>
</gene>
<feature type="binding site" evidence="11">
    <location>
        <position position="153"/>
    </location>
    <ligand>
        <name>Mg(2+)</name>
        <dbReference type="ChEBI" id="CHEBI:18420"/>
        <label>1</label>
    </ligand>
</feature>
<dbReference type="PANTHER" id="PTHR11839:SF18">
    <property type="entry name" value="NUDIX HYDROLASE DOMAIN-CONTAINING PROTEIN"/>
    <property type="match status" value="1"/>
</dbReference>
<evidence type="ECO:0000256" key="12">
    <source>
        <dbReference type="PIRSR" id="PIRSR604385-3"/>
    </source>
</evidence>
<evidence type="ECO:0000256" key="10">
    <source>
        <dbReference type="ARBA" id="ARBA00032272"/>
    </source>
</evidence>
<dbReference type="InterPro" id="IPR004385">
    <property type="entry name" value="NDP_pyrophosphatase"/>
</dbReference>
<dbReference type="EMBL" id="SMFL01000017">
    <property type="protein sequence ID" value="TDE09995.1"/>
    <property type="molecule type" value="Genomic_DNA"/>
</dbReference>
<dbReference type="OrthoDB" id="1523642at2"/>
<dbReference type="Gene3D" id="3.90.79.10">
    <property type="entry name" value="Nucleoside Triphosphate Pyrophosphohydrolase"/>
    <property type="match status" value="1"/>
</dbReference>
<dbReference type="PROSITE" id="PS51462">
    <property type="entry name" value="NUDIX"/>
    <property type="match status" value="1"/>
</dbReference>
<evidence type="ECO:0000256" key="7">
    <source>
        <dbReference type="ARBA" id="ARBA00022801"/>
    </source>
</evidence>
<dbReference type="SUPFAM" id="SSF55811">
    <property type="entry name" value="Nudix"/>
    <property type="match status" value="1"/>
</dbReference>
<dbReference type="Proteomes" id="UP000294850">
    <property type="component" value="Unassembled WGS sequence"/>
</dbReference>
<dbReference type="GO" id="GO:0046872">
    <property type="term" value="F:metal ion binding"/>
    <property type="evidence" value="ECO:0007669"/>
    <property type="project" value="UniProtKB-KW"/>
</dbReference>
<dbReference type="CDD" id="cd24157">
    <property type="entry name" value="NUDIX_GDPMK"/>
    <property type="match status" value="1"/>
</dbReference>
<evidence type="ECO:0000313" key="15">
    <source>
        <dbReference type="Proteomes" id="UP000294850"/>
    </source>
</evidence>
<dbReference type="FunFam" id="3.90.79.10:FF:000010">
    <property type="entry name" value="GDP-mannose pyrophosphatase NudK"/>
    <property type="match status" value="1"/>
</dbReference>
<feature type="binding site" evidence="11">
    <location>
        <position position="85"/>
    </location>
    <ligand>
        <name>Mg(2+)</name>
        <dbReference type="ChEBI" id="CHEBI:18420"/>
        <label>1</label>
    </ligand>
</feature>
<evidence type="ECO:0000256" key="8">
    <source>
        <dbReference type="ARBA" id="ARBA00022842"/>
    </source>
</evidence>
<dbReference type="InterPro" id="IPR000086">
    <property type="entry name" value="NUDIX_hydrolase_dom"/>
</dbReference>
<feature type="binding site" evidence="11">
    <location>
        <position position="100"/>
    </location>
    <ligand>
        <name>Mg(2+)</name>
        <dbReference type="ChEBI" id="CHEBI:18420"/>
        <label>2</label>
    </ligand>
</feature>
<dbReference type="NCBIfam" id="NF011585">
    <property type="entry name" value="PRK15009.1"/>
    <property type="match status" value="1"/>
</dbReference>
<dbReference type="GO" id="GO:0019693">
    <property type="term" value="P:ribose phosphate metabolic process"/>
    <property type="evidence" value="ECO:0007669"/>
    <property type="project" value="TreeGrafter"/>
</dbReference>
<evidence type="ECO:0000256" key="5">
    <source>
        <dbReference type="ARBA" id="ARBA00016377"/>
    </source>
</evidence>
<evidence type="ECO:0000256" key="4">
    <source>
        <dbReference type="ARBA" id="ARBA00011738"/>
    </source>
</evidence>
<dbReference type="Pfam" id="PF00293">
    <property type="entry name" value="NUDIX"/>
    <property type="match status" value="1"/>
</dbReference>
<dbReference type="InterPro" id="IPR015797">
    <property type="entry name" value="NUDIX_hydrolase-like_dom_sf"/>
</dbReference>
<evidence type="ECO:0000256" key="2">
    <source>
        <dbReference type="ARBA" id="ARBA00001946"/>
    </source>
</evidence>
<evidence type="ECO:0000256" key="11">
    <source>
        <dbReference type="PIRSR" id="PIRSR604385-2"/>
    </source>
</evidence>
<evidence type="ECO:0000259" key="13">
    <source>
        <dbReference type="PROSITE" id="PS51462"/>
    </source>
</evidence>
<accession>A0A4R5DGY6</accession>
<sequence>MNDNFNLVSEEVLSDNWYTLRKFTFDYQNANGTWERQSREAYDRGNGATILLYNKEKQTVILTRQFRLPTYTNGNTTGMLIEACAGLLDKDNAEDCIRRETEEETGYKIRSVKKIFEAYMSPGSVTEILYFFVAEYSQEMKTGNGGGCETEQENIEVMEISFPEALKMMDSGEIKDAKTMLLLQHAQINGLLGA</sequence>
<feature type="binding site" evidence="11">
    <location>
        <position position="104"/>
    </location>
    <ligand>
        <name>Mg(2+)</name>
        <dbReference type="ChEBI" id="CHEBI:18420"/>
        <label>2</label>
    </ligand>
</feature>